<feature type="domain" description="Cysteine-rich CPCC" evidence="1">
    <location>
        <begin position="56"/>
        <end position="121"/>
    </location>
</feature>
<dbReference type="Pfam" id="PF14206">
    <property type="entry name" value="Cys_rich_CPCC"/>
    <property type="match status" value="1"/>
</dbReference>
<dbReference type="InterPro" id="IPR025983">
    <property type="entry name" value="Cys_rich_CPCC"/>
</dbReference>
<dbReference type="EMBL" id="NFKL01000014">
    <property type="protein sequence ID" value="OUP57213.1"/>
    <property type="molecule type" value="Genomic_DNA"/>
</dbReference>
<evidence type="ECO:0000313" key="3">
    <source>
        <dbReference type="Proteomes" id="UP000195326"/>
    </source>
</evidence>
<dbReference type="Proteomes" id="UP000195326">
    <property type="component" value="Unassembled WGS sequence"/>
</dbReference>
<sequence length="129" mass="14581">MHEEIEWPEYWYGEPIEEQIETLDPYDRPDFAARWPEEHDEDEPACDPITGLPLTPCAVCGMDTVPEGGMGFVCPICGWQADAMVQDEREPSACNHGLSLLEAQLNFRTFGWSDPAMLIEGEETNDAEF</sequence>
<comment type="caution">
    <text evidence="2">The sequence shown here is derived from an EMBL/GenBank/DDBJ whole genome shotgun (WGS) entry which is preliminary data.</text>
</comment>
<proteinExistence type="predicted"/>
<organism evidence="2 3">
    <name type="scientific">Butyricicoccus pullicaecorum</name>
    <dbReference type="NCBI Taxonomy" id="501571"/>
    <lineage>
        <taxon>Bacteria</taxon>
        <taxon>Bacillati</taxon>
        <taxon>Bacillota</taxon>
        <taxon>Clostridia</taxon>
        <taxon>Eubacteriales</taxon>
        <taxon>Butyricicoccaceae</taxon>
        <taxon>Butyricicoccus</taxon>
    </lineage>
</organism>
<reference evidence="3" key="1">
    <citation type="submission" date="2017-04" db="EMBL/GenBank/DDBJ databases">
        <title>Function of individual gut microbiota members based on whole genome sequencing of pure cultures obtained from chicken caecum.</title>
        <authorList>
            <person name="Medvecky M."/>
            <person name="Cejkova D."/>
            <person name="Polansky O."/>
            <person name="Karasova D."/>
            <person name="Kubasova T."/>
            <person name="Cizek A."/>
            <person name="Rychlik I."/>
        </authorList>
    </citation>
    <scope>NUCLEOTIDE SEQUENCE [LARGE SCALE GENOMIC DNA]</scope>
    <source>
        <strain evidence="3">An179</strain>
    </source>
</reference>
<dbReference type="RefSeq" id="WP_016147085.1">
    <property type="nucleotide sequence ID" value="NZ_CABKSA010000001.1"/>
</dbReference>
<accession>A0A1Y4LKI4</accession>
<protein>
    <recommendedName>
        <fullName evidence="1">Cysteine-rich CPCC domain-containing protein</fullName>
    </recommendedName>
</protein>
<dbReference type="STRING" id="501571.GCA_900143195_03100"/>
<dbReference type="AlphaFoldDB" id="A0A1Y4LKI4"/>
<evidence type="ECO:0000259" key="1">
    <source>
        <dbReference type="Pfam" id="PF14206"/>
    </source>
</evidence>
<name>A0A1Y4LKI4_9FIRM</name>
<evidence type="ECO:0000313" key="2">
    <source>
        <dbReference type="EMBL" id="OUP57213.1"/>
    </source>
</evidence>
<gene>
    <name evidence="2" type="ORF">B5F15_10385</name>
</gene>